<protein>
    <submittedName>
        <fullName evidence="1">Uncharacterized protein</fullName>
    </submittedName>
</protein>
<dbReference type="AlphaFoldDB" id="A0AAD4SKB4"/>
<gene>
    <name evidence="1" type="ORF">MKW98_013028</name>
</gene>
<comment type="caution">
    <text evidence="1">The sequence shown here is derived from an EMBL/GenBank/DDBJ whole genome shotgun (WGS) entry which is preliminary data.</text>
</comment>
<reference evidence="1" key="1">
    <citation type="submission" date="2022-04" db="EMBL/GenBank/DDBJ databases">
        <title>A functionally conserved STORR gene fusion in Papaver species that diverged 16.8 million years ago.</title>
        <authorList>
            <person name="Catania T."/>
        </authorList>
    </citation>
    <scope>NUCLEOTIDE SEQUENCE</scope>
    <source>
        <strain evidence="1">S-188037</strain>
    </source>
</reference>
<keyword evidence="2" id="KW-1185">Reference proteome</keyword>
<dbReference type="EMBL" id="JAJJMB010010308">
    <property type="protein sequence ID" value="KAI3909974.1"/>
    <property type="molecule type" value="Genomic_DNA"/>
</dbReference>
<accession>A0AAD4SKB4</accession>
<sequence>MKSDFNEFNKPREEIVGSCKDQRKGTKQVRTQAVFIDHLGLFRLPQHNLSMLIISMGNFRIPIHNTSWRRHGRNCSSVCSVSSICLLLGGKSQKIRVLRQLVSYSLILKYKQ</sequence>
<organism evidence="1 2">
    <name type="scientific">Papaver atlanticum</name>
    <dbReference type="NCBI Taxonomy" id="357466"/>
    <lineage>
        <taxon>Eukaryota</taxon>
        <taxon>Viridiplantae</taxon>
        <taxon>Streptophyta</taxon>
        <taxon>Embryophyta</taxon>
        <taxon>Tracheophyta</taxon>
        <taxon>Spermatophyta</taxon>
        <taxon>Magnoliopsida</taxon>
        <taxon>Ranunculales</taxon>
        <taxon>Papaveraceae</taxon>
        <taxon>Papaveroideae</taxon>
        <taxon>Papaver</taxon>
    </lineage>
</organism>
<evidence type="ECO:0000313" key="2">
    <source>
        <dbReference type="Proteomes" id="UP001202328"/>
    </source>
</evidence>
<name>A0AAD4SKB4_9MAGN</name>
<evidence type="ECO:0000313" key="1">
    <source>
        <dbReference type="EMBL" id="KAI3909974.1"/>
    </source>
</evidence>
<dbReference type="Proteomes" id="UP001202328">
    <property type="component" value="Unassembled WGS sequence"/>
</dbReference>
<proteinExistence type="predicted"/>